<dbReference type="InterPro" id="IPR040676">
    <property type="entry name" value="DUF5641"/>
</dbReference>
<dbReference type="Pfam" id="PF18701">
    <property type="entry name" value="DUF5641"/>
    <property type="match status" value="1"/>
</dbReference>
<evidence type="ECO:0000313" key="3">
    <source>
        <dbReference type="EMBL" id="CAH2084675.1"/>
    </source>
</evidence>
<keyword evidence="4" id="KW-1185">Reference proteome</keyword>
<feature type="region of interest" description="Disordered" evidence="1">
    <location>
        <begin position="1815"/>
        <end position="1847"/>
    </location>
</feature>
<feature type="domain" description="Integrase catalytic" evidence="2">
    <location>
        <begin position="1511"/>
        <end position="1693"/>
    </location>
</feature>
<dbReference type="GO" id="GO:0071897">
    <property type="term" value="P:DNA biosynthetic process"/>
    <property type="evidence" value="ECO:0007669"/>
    <property type="project" value="UniProtKB-ARBA"/>
</dbReference>
<dbReference type="InterPro" id="IPR001584">
    <property type="entry name" value="Integrase_cat-core"/>
</dbReference>
<accession>A0AAU9TGR3</accession>
<dbReference type="GO" id="GO:0042575">
    <property type="term" value="C:DNA polymerase complex"/>
    <property type="evidence" value="ECO:0007669"/>
    <property type="project" value="UniProtKB-ARBA"/>
</dbReference>
<feature type="compositionally biased region" description="Basic residues" evidence="1">
    <location>
        <begin position="56"/>
        <end position="68"/>
    </location>
</feature>
<gene>
    <name evidence="3" type="ORF">EEDITHA_LOCUS1222</name>
</gene>
<feature type="compositionally biased region" description="Polar residues" evidence="1">
    <location>
        <begin position="1837"/>
        <end position="1847"/>
    </location>
</feature>
<dbReference type="InterPro" id="IPR012337">
    <property type="entry name" value="RNaseH-like_sf"/>
</dbReference>
<reference evidence="3" key="1">
    <citation type="submission" date="2022-03" db="EMBL/GenBank/DDBJ databases">
        <authorList>
            <person name="Tunstrom K."/>
        </authorList>
    </citation>
    <scope>NUCLEOTIDE SEQUENCE</scope>
</reference>
<feature type="compositionally biased region" description="Basic and acidic residues" evidence="1">
    <location>
        <begin position="1825"/>
        <end position="1836"/>
    </location>
</feature>
<dbReference type="InterPro" id="IPR008042">
    <property type="entry name" value="Retrotrans_Pao"/>
</dbReference>
<evidence type="ECO:0000256" key="1">
    <source>
        <dbReference type="SAM" id="MobiDB-lite"/>
    </source>
</evidence>
<evidence type="ECO:0000259" key="2">
    <source>
        <dbReference type="PROSITE" id="PS50994"/>
    </source>
</evidence>
<feature type="compositionally biased region" description="Basic and acidic residues" evidence="1">
    <location>
        <begin position="7"/>
        <end position="24"/>
    </location>
</feature>
<feature type="compositionally biased region" description="Basic and acidic residues" evidence="1">
    <location>
        <begin position="105"/>
        <end position="114"/>
    </location>
</feature>
<dbReference type="InterPro" id="IPR005312">
    <property type="entry name" value="DUF1759"/>
</dbReference>
<feature type="region of interest" description="Disordered" evidence="1">
    <location>
        <begin position="1"/>
        <end position="74"/>
    </location>
</feature>
<dbReference type="Pfam" id="PF05380">
    <property type="entry name" value="Peptidase_A17"/>
    <property type="match status" value="1"/>
</dbReference>
<dbReference type="Gene3D" id="3.30.70.270">
    <property type="match status" value="1"/>
</dbReference>
<dbReference type="PROSITE" id="PS50994">
    <property type="entry name" value="INTEGRASE"/>
    <property type="match status" value="1"/>
</dbReference>
<organism evidence="3 4">
    <name type="scientific">Euphydryas editha</name>
    <name type="common">Edith's checkerspot</name>
    <dbReference type="NCBI Taxonomy" id="104508"/>
    <lineage>
        <taxon>Eukaryota</taxon>
        <taxon>Metazoa</taxon>
        <taxon>Ecdysozoa</taxon>
        <taxon>Arthropoda</taxon>
        <taxon>Hexapoda</taxon>
        <taxon>Insecta</taxon>
        <taxon>Pterygota</taxon>
        <taxon>Neoptera</taxon>
        <taxon>Endopterygota</taxon>
        <taxon>Lepidoptera</taxon>
        <taxon>Glossata</taxon>
        <taxon>Ditrysia</taxon>
        <taxon>Papilionoidea</taxon>
        <taxon>Nymphalidae</taxon>
        <taxon>Nymphalinae</taxon>
        <taxon>Euphydryas</taxon>
    </lineage>
</organism>
<feature type="compositionally biased region" description="Polar residues" evidence="1">
    <location>
        <begin position="25"/>
        <end position="36"/>
    </location>
</feature>
<dbReference type="Proteomes" id="UP001153954">
    <property type="component" value="Unassembled WGS sequence"/>
</dbReference>
<dbReference type="InterPro" id="IPR036397">
    <property type="entry name" value="RNaseH_sf"/>
</dbReference>
<protein>
    <recommendedName>
        <fullName evidence="2">Integrase catalytic domain-containing protein</fullName>
    </recommendedName>
</protein>
<dbReference type="Gene3D" id="3.10.10.10">
    <property type="entry name" value="HIV Type 1 Reverse Transcriptase, subunit A, domain 1"/>
    <property type="match status" value="1"/>
</dbReference>
<dbReference type="InterPro" id="IPR043502">
    <property type="entry name" value="DNA/RNA_pol_sf"/>
</dbReference>
<dbReference type="InterPro" id="IPR043128">
    <property type="entry name" value="Rev_trsase/Diguanyl_cyclase"/>
</dbReference>
<dbReference type="Pfam" id="PF03564">
    <property type="entry name" value="DUF1759"/>
    <property type="match status" value="1"/>
</dbReference>
<dbReference type="Gene3D" id="3.30.420.10">
    <property type="entry name" value="Ribonuclease H-like superfamily/Ribonuclease H"/>
    <property type="match status" value="1"/>
</dbReference>
<dbReference type="EMBL" id="CAKOGL010000003">
    <property type="protein sequence ID" value="CAH2084675.1"/>
    <property type="molecule type" value="Genomic_DNA"/>
</dbReference>
<dbReference type="GO" id="GO:0003676">
    <property type="term" value="F:nucleic acid binding"/>
    <property type="evidence" value="ECO:0007669"/>
    <property type="project" value="InterPro"/>
</dbReference>
<proteinExistence type="predicted"/>
<dbReference type="SUPFAM" id="SSF53098">
    <property type="entry name" value="Ribonuclease H-like"/>
    <property type="match status" value="1"/>
</dbReference>
<dbReference type="PANTHER" id="PTHR47331">
    <property type="entry name" value="PHD-TYPE DOMAIN-CONTAINING PROTEIN"/>
    <property type="match status" value="1"/>
</dbReference>
<comment type="caution">
    <text evidence="3">The sequence shown here is derived from an EMBL/GenBank/DDBJ whole genome shotgun (WGS) entry which is preliminary data.</text>
</comment>
<name>A0AAU9TGR3_EUPED</name>
<dbReference type="CDD" id="cd01644">
    <property type="entry name" value="RT_pepA17"/>
    <property type="match status" value="1"/>
</dbReference>
<evidence type="ECO:0000313" key="4">
    <source>
        <dbReference type="Proteomes" id="UP001153954"/>
    </source>
</evidence>
<dbReference type="PANTHER" id="PTHR47331:SF1">
    <property type="entry name" value="GAG-LIKE PROTEIN"/>
    <property type="match status" value="1"/>
</dbReference>
<dbReference type="GO" id="GO:0015074">
    <property type="term" value="P:DNA integration"/>
    <property type="evidence" value="ECO:0007669"/>
    <property type="project" value="InterPro"/>
</dbReference>
<dbReference type="SUPFAM" id="SSF56672">
    <property type="entry name" value="DNA/RNA polymerases"/>
    <property type="match status" value="1"/>
</dbReference>
<sequence>MPLTRSQAEKMEQELEAIQERSPEDTSNIAEQSKPSNVPVRHEEPPRSPSADPGQRKHSKPSSKKASKEKKLLKLREEIAQRKLELAIARAEAAALESDDDDSEDSSHDGDNRVTEWLDTHPEVTTKPIAQDPEEPIAKPTTHTEKNNSVIIEKEAPEIATVASNSIDLTQLAAAITTAARSAGTSRYIGELPYFNGSHTEWLAFRAAYYESSTQLSAAENSARIRRALKGKAKEAVASLLIANAPATEIIKTLETRFGRPDAIAITELEKLRNLPRLTDSPRDICAYANKIKNCVATLRLLAKDQYLYSPEIIKQLVEKLTPTTRFRWFDYATSNDIEKPKTEPELVLFCEFIEREADRCAKYAPPEQINNEETTTPVRRHCALVTNDRKFPCPICKEKEHEPSDCSKIKTAEQHRRWEIAKDANLCYRCLRYRSQTHKCKTRVCGKNGCERTHHPLLHFTPTNKEDRREETEKVTTTHSHKELHAYLKYIPVRISGPKKTIDTYALLDDGSTVTLIEESIASKIGAKGPKDPLNIETIDTKLATHSSRRVTFNIKGQEKEFKLQARTIKKMKISPQSINKEQVRACEHLKDIANDISYKDARPTILIGQDNWHLLIASETKKGNRSQLVASKTPLGWVLHGSGSRTVGQRVHFVYNLADTDIESDEVRMDEMLRHHFALDSIDIAEKKPRSDPEQKVLDILEANTVQTESGQYETALPWKNSDSKMPYNYENALKRLYTTEKKIDKDPLLKEKYTEQMNALIEKGYAERAPIEKTSHRTWYLPHFPVVNVMKPGKVRIVHDAAARTAGTSLNDHLLTGPDLLRSLTGVLMRFRQHRYAVTADIAEMFMKIGVRSEDRDALRYLWRGDRRDGPPDEYRMKSLIFGATCSPAIAIYVKNANARKYEKEYPEAAAAIVQAHYMDDYLDSFTTEQRTIEIATQVRDIHAAGNFNLRSWTSNSLYVQKILNEESESSQEIKQLDDGTKTERVLGLMWNPQNDSLGFNLNLARVPPALLDNAAPTKREILKIIMSIYDPLGLASPVIVRGKQIMQEVWRRGIGWDNKIDADLAEQWTTWLQHIKKLRDVTVPRAYIEYSEATSLQLHVFVDASTTAYAAALYWRTENKDGEVNLTLITAKARVAPLKLVSIPRLELQAAVLGARMAATVLSEHSRKPESKTFWTDSKTVLTWLKTGARSYKPFVAHRIAAIEETTSNGEWRWVPTKLNNADDATRNVPCEFDKAHRWFTGPPFLRKHPSEWPSEVPSKVENTGEERTHHITTKTSISVSQSVPDSARFSKWERLVRATARVLQFIQLCRGQRTERVNYRKKKQYADPDWNNKNIAKRIETRSKQSRHKEENKYLPIEAALLRQAESLIVKSIQQDSFSDEVYALRSGKSLSNNSRLRLLSTTFVDGIIRVKSRVNAAAGVTESQKSPAVIDGDHRATRLYIEYTHKSLQHAGVETVVNECRQHYWVLRLRPVTRVIVRSCLPCRIRRAAPPSPPTGDLPPTRLAHHQRPFTYTGIDYFGPFTVTIGRRHEKRYVALFTCLTTRAVHLEVAASLSTDSAILALRRMIARRGCPTEIWSDNGTNFHGADAELKKAALQTTSEEANVRSITWRYIPPGAPFMGGAWERLVRSVKTALTAVLQERSPQEEVLATLLAEAEYTVNSRPLTHVSVDIEDPEALTPNHILLGGSARVPLPGRFNDRDLIGRPYWRAAQRLADQFWARWVREYLPELQHRREPRGSGPAIAVGDVVLIVDGNLPRNTWPRGVVIATYPGQDGTVRVVDVRTSGGILRRPTKRLVQLTSASVVSPSTEECSIVSSPETARRENVRDNREGQQQTVSFAHV</sequence>
<feature type="region of interest" description="Disordered" evidence="1">
    <location>
        <begin position="95"/>
        <end position="114"/>
    </location>
</feature>
<feature type="compositionally biased region" description="Polar residues" evidence="1">
    <location>
        <begin position="1815"/>
        <end position="1824"/>
    </location>
</feature>